<dbReference type="EMBL" id="CM001883">
    <property type="protein sequence ID" value="EOY11245.1"/>
    <property type="molecule type" value="Genomic_DNA"/>
</dbReference>
<comment type="similarity">
    <text evidence="1">Belongs to the disease resistance NB-LRR family.</text>
</comment>
<dbReference type="SUPFAM" id="SSF52058">
    <property type="entry name" value="L domain-like"/>
    <property type="match status" value="1"/>
</dbReference>
<dbReference type="Gene3D" id="3.80.10.10">
    <property type="entry name" value="Ribonuclease Inhibitor"/>
    <property type="match status" value="9"/>
</dbReference>
<name>A0A061F1Q9_THECC</name>
<feature type="coiled-coil region" evidence="5">
    <location>
        <begin position="34"/>
        <end position="93"/>
    </location>
</feature>
<dbReference type="InterPro" id="IPR002182">
    <property type="entry name" value="NB-ARC"/>
</dbReference>
<gene>
    <name evidence="7" type="ORF">TCM_026489</name>
</gene>
<dbReference type="SUPFAM" id="SSF52540">
    <property type="entry name" value="P-loop containing nucleoside triphosphate hydrolases"/>
    <property type="match status" value="1"/>
</dbReference>
<feature type="domain" description="AAA+ ATPase" evidence="6">
    <location>
        <begin position="171"/>
        <end position="303"/>
    </location>
</feature>
<dbReference type="Gramene" id="EOY11245">
    <property type="protein sequence ID" value="EOY11245"/>
    <property type="gene ID" value="TCM_026489"/>
</dbReference>
<keyword evidence="4" id="KW-0067">ATP-binding</keyword>
<reference evidence="7 8" key="1">
    <citation type="journal article" date="2013" name="Genome Biol.">
        <title>The genome sequence of the most widely cultivated cacao type and its use to identify candidate genes regulating pod color.</title>
        <authorList>
            <person name="Motamayor J.C."/>
            <person name="Mockaitis K."/>
            <person name="Schmutz J."/>
            <person name="Haiminen N."/>
            <person name="Iii D.L."/>
            <person name="Cornejo O."/>
            <person name="Findley S.D."/>
            <person name="Zheng P."/>
            <person name="Utro F."/>
            <person name="Royaert S."/>
            <person name="Saski C."/>
            <person name="Jenkins J."/>
            <person name="Podicheti R."/>
            <person name="Zhao M."/>
            <person name="Scheffler B.E."/>
            <person name="Stack J.C."/>
            <person name="Feltus F.A."/>
            <person name="Mustiga G.M."/>
            <person name="Amores F."/>
            <person name="Phillips W."/>
            <person name="Marelli J.P."/>
            <person name="May G.D."/>
            <person name="Shapiro H."/>
            <person name="Ma J."/>
            <person name="Bustamante C.D."/>
            <person name="Schnell R.J."/>
            <person name="Main D."/>
            <person name="Gilbert D."/>
            <person name="Parida L."/>
            <person name="Kuhn D.N."/>
        </authorList>
    </citation>
    <scope>NUCLEOTIDE SEQUENCE [LARGE SCALE GENOMIC DNA]</scope>
    <source>
        <strain evidence="8">cv. Matina 1-6</strain>
    </source>
</reference>
<dbReference type="InterPro" id="IPR042197">
    <property type="entry name" value="Apaf_helical"/>
</dbReference>
<dbReference type="CDD" id="cd00882">
    <property type="entry name" value="Ras_like_GTPase"/>
    <property type="match status" value="1"/>
</dbReference>
<organism evidence="7 8">
    <name type="scientific">Theobroma cacao</name>
    <name type="common">Cacao</name>
    <name type="synonym">Cocoa</name>
    <dbReference type="NCBI Taxonomy" id="3641"/>
    <lineage>
        <taxon>Eukaryota</taxon>
        <taxon>Viridiplantae</taxon>
        <taxon>Streptophyta</taxon>
        <taxon>Embryophyta</taxon>
        <taxon>Tracheophyta</taxon>
        <taxon>Spermatophyta</taxon>
        <taxon>Magnoliopsida</taxon>
        <taxon>eudicotyledons</taxon>
        <taxon>Gunneridae</taxon>
        <taxon>Pentapetalae</taxon>
        <taxon>rosids</taxon>
        <taxon>malvids</taxon>
        <taxon>Malvales</taxon>
        <taxon>Malvaceae</taxon>
        <taxon>Byttnerioideae</taxon>
        <taxon>Theobroma</taxon>
    </lineage>
</organism>
<dbReference type="OMA" id="SDIWERD"/>
<dbReference type="InterPro" id="IPR057135">
    <property type="entry name" value="At4g27190-like_LRR"/>
</dbReference>
<dbReference type="Pfam" id="PF00931">
    <property type="entry name" value="NB-ARC"/>
    <property type="match status" value="1"/>
</dbReference>
<dbReference type="PRINTS" id="PR00364">
    <property type="entry name" value="DISEASERSIST"/>
</dbReference>
<proteinExistence type="inferred from homology"/>
<dbReference type="eggNOG" id="KOG4658">
    <property type="taxonomic scope" value="Eukaryota"/>
</dbReference>
<evidence type="ECO:0000313" key="8">
    <source>
        <dbReference type="Proteomes" id="UP000026915"/>
    </source>
</evidence>
<evidence type="ECO:0000256" key="2">
    <source>
        <dbReference type="ARBA" id="ARBA00022741"/>
    </source>
</evidence>
<dbReference type="SMART" id="SM00382">
    <property type="entry name" value="AAA"/>
    <property type="match status" value="1"/>
</dbReference>
<sequence>MEAVVTGAAANVTSEGAKRIFQEIKRVFVYKKNVGEFEEKLKTLTAKRESVQKEVDAAKSNVEEIKPDVQHWCDKVDKAINEQEKKVKDVEDKAKNKCFFDLCPNIKSRYQLSKKAEEAAAVVDELSQQGGFDRVGYRNVSEVPEAPKNFRAFDSRKEIFDRVIEALKDSTISMIGVYGTGGVGKTTLVNEVARRVQKDKLFGSVATATVTQTPEIERIQYQVAERLRLNLNGTKSREERARLSSERLTKEERVLVVLDDIWACLDLQQVGIPLGDQHKGCKILLTTRNRDVLTNEMDVGRIFAIDVLKEKEAWDLFKKMAGDDVENPELRSVATEVAKKCEGLPVAIVTVARALRSKELYAWKDALAQLQRPSTSDRQSGIPAAVFSAIELSYNNLKSEELKQTFLLCGLLGHNARVQDLLRYTMGLSLFENVNTVEGTQNRVLTLVSKLKAFCLLRDSYSDDRFDMHDFDCDVALAIASRDNHAFALKHKGVFDDWPDEERMRNFKMFSLSFDSVEKLPHELECPQLTFFSMGSKDSDVEMPAKFFEKMKNLKVLDLLKMKFSSINLPTSLRALCLNQCVLGDMINLGKLKNLEIFSLFGCSGVMLPQEIGQLTKLRLLDLSDCHKLIIPAGVLSSLSKLEELYIGTSFVEWDLGSNARLAELKDLSGLTTLNVCIPDADIVLKDLFSEKLRRYNIVIGSETDWYERIEYSRILKLKVGTSIDNLGDGVLRLLKETEALYLKGPKGVKIALNNREGFLHLKHLHIEDAWEIQYIMNDTDPVDRIAFQQLRSLKLESLPELIGFCSKNKSGGSTSTPQHESALFGEEMDFPCLEDLSLQFINVERIWHNQFSIRSGCTQTLTNLSIWYCDNFKHLLSFSMAKSLTHLKSFNVEGCKCLREIIFTEDIEEDMIGQIFPKLEVLQLHQLPNLTRFCHGSNCEFPSLEELIIMNCPTFETFISKVTVVSEIHIIPSKWPSLKRMKVHRCDKVEIFASENLLSFGESTNQQPLFWVNEVTFPNLEELTLSGNDIMKEIWHGQLRAECDEGKRCIVFTRLKYLKLSCLPTLASFCLGDQIFEFPALENMIVTACPKMKIFCRGDLSTPQLRKVISKEKGWRVKKEEGWWEVDLKTTVKWMFENKIAYCDVRLSDTSELMKIWSRNPQEILTFKYLENLEVDDCSTLRFLFTLSMVLGLPQLRKLIVKNCIVMEHIITEEESDEQVANETVFPLLRSITLEYCENLASFYQGSKSLEYPSLEKVVVSDCPKMFTFASAFSREQRIEIIDEGNTTRLSKGIADIVFLDNTMDFPCLADLSLWGINVERIWSNQFSIRSDYTQTLTNLRIGYCDNLKHLLSSSMAKSLTHLKSFIVMRCKCLREIIFTEDIKDNMMDQIFPKLEHLQLEGLPELTRFCHGSHCEFPLLKELIIGNCPTFETFISKSTLVNEIHFIPSKWPSLERMRVYGCDKVEIFASENLLSFRESTNQQPLFWVNEVTFPNLEELTLEGNGIMKEIWHGQLRAECDEGKQCIVFTRLKSLKLSCLPALASFCLGDQIFEFPALENMIVTACPKMKIFCQGDLSTPQLQKVISKEDEDEDDEDEGEEKRWWEGDLKTTIKWMFEEKIGYSNLRLSDTSELMKIWSGNPQEILPFKYLEFLEVHDCSSLRWLFTHPTALSLPRLRTLKVKNCIVMEHIIKEEGPDEQVASFYQGNKILEFPSLEDLEVVGCPQMFAFASAFSRELRIETIDDIDGGNTTWVSKGIVDTAFFDNTVAFPRLDFLRIEGLGQLRKIWDDKVAMNSFCKLRYFTVKDCERLSNIFPFNMMERLQELYELEIVNCDSLEEIIGPQGLNSNESHAVTATELKLSELPELTHLSKEEIPLGEVVFNNLEYLEVSRCGKLKNLVPSSTSFENLETLKVSECHGLMNLVALPVAKSMVLLREMRITDCQMLEATIASTSDEVMDGIIFSDLRTLELGGLPSVSRFCSGNYTLGFRSLEKVIMRQCPKMEIFSKGELSTPKLHGIRLTEGEYVGLWEGNLNATIQQLFKKKNVQNCEEETKVSL</sequence>
<evidence type="ECO:0000256" key="1">
    <source>
        <dbReference type="ARBA" id="ARBA00008894"/>
    </source>
</evidence>
<dbReference type="PANTHER" id="PTHR33463:SF174">
    <property type="entry name" value="DOMAIN-CONTAINING DISEASE RESISTANCE PROTEIN, PUTATIVE-RELATED"/>
    <property type="match status" value="1"/>
</dbReference>
<dbReference type="GO" id="GO:0043531">
    <property type="term" value="F:ADP binding"/>
    <property type="evidence" value="ECO:0007669"/>
    <property type="project" value="InterPro"/>
</dbReference>
<dbReference type="PANTHER" id="PTHR33463">
    <property type="entry name" value="NB-ARC DOMAIN-CONTAINING PROTEIN-RELATED"/>
    <property type="match status" value="1"/>
</dbReference>
<keyword evidence="8" id="KW-1185">Reference proteome</keyword>
<dbReference type="GO" id="GO:0005524">
    <property type="term" value="F:ATP binding"/>
    <property type="evidence" value="ECO:0007669"/>
    <property type="project" value="UniProtKB-KW"/>
</dbReference>
<dbReference type="FunFam" id="3.40.50.300:FF:001091">
    <property type="entry name" value="Probable disease resistance protein At1g61300"/>
    <property type="match status" value="1"/>
</dbReference>
<dbReference type="InParanoid" id="A0A061F1Q9"/>
<evidence type="ECO:0000256" key="3">
    <source>
        <dbReference type="ARBA" id="ARBA00022821"/>
    </source>
</evidence>
<dbReference type="InterPro" id="IPR032675">
    <property type="entry name" value="LRR_dom_sf"/>
</dbReference>
<dbReference type="SUPFAM" id="SSF52047">
    <property type="entry name" value="RNI-like"/>
    <property type="match status" value="2"/>
</dbReference>
<accession>A0A061F1Q9</accession>
<dbReference type="Gene3D" id="3.40.50.300">
    <property type="entry name" value="P-loop containing nucleotide triphosphate hydrolases"/>
    <property type="match status" value="1"/>
</dbReference>
<dbReference type="InterPro" id="IPR003593">
    <property type="entry name" value="AAA+_ATPase"/>
</dbReference>
<evidence type="ECO:0000259" key="6">
    <source>
        <dbReference type="SMART" id="SM00382"/>
    </source>
</evidence>
<dbReference type="InterPro" id="IPR027417">
    <property type="entry name" value="P-loop_NTPase"/>
</dbReference>
<dbReference type="Pfam" id="PF23247">
    <property type="entry name" value="LRR_RPS2"/>
    <property type="match status" value="5"/>
</dbReference>
<keyword evidence="5" id="KW-0175">Coiled coil</keyword>
<keyword evidence="3" id="KW-0611">Plant defense</keyword>
<dbReference type="InterPro" id="IPR050905">
    <property type="entry name" value="Plant_NBS-LRR"/>
</dbReference>
<dbReference type="GO" id="GO:0006952">
    <property type="term" value="P:defense response"/>
    <property type="evidence" value="ECO:0007669"/>
    <property type="project" value="UniProtKB-KW"/>
</dbReference>
<dbReference type="Gene3D" id="1.10.8.430">
    <property type="entry name" value="Helical domain of apoptotic protease-activating factors"/>
    <property type="match status" value="1"/>
</dbReference>
<dbReference type="Proteomes" id="UP000026915">
    <property type="component" value="Chromosome 5"/>
</dbReference>
<evidence type="ECO:0000256" key="4">
    <source>
        <dbReference type="ARBA" id="ARBA00022840"/>
    </source>
</evidence>
<dbReference type="HOGENOM" id="CLU_000427_3_0_1"/>
<evidence type="ECO:0000313" key="7">
    <source>
        <dbReference type="EMBL" id="EOY11245.1"/>
    </source>
</evidence>
<keyword evidence="2" id="KW-0547">Nucleotide-binding</keyword>
<protein>
    <submittedName>
        <fullName evidence="7">NB-ARC domain-containing disease resistance protein, putative</fullName>
    </submittedName>
</protein>
<evidence type="ECO:0000256" key="5">
    <source>
        <dbReference type="SAM" id="Coils"/>
    </source>
</evidence>